<sequence length="132" mass="14624">MEREQRSEFRFSTATPNPVGDLAATRNVFGAIDSSLGLRNRLAPVPAASDPRVEFYISQTAATIYPLKAFALNNVASYPVYLPGEMMLIIAENYARQQQFPNAIVALNAIRTKKAADDVTVLARIRRPMPVR</sequence>
<reference evidence="2" key="1">
    <citation type="submission" date="2024-03" db="EMBL/GenBank/DDBJ databases">
        <title>Chitinophaga horti sp. nov., isolated from garden soil.</title>
        <authorList>
            <person name="Lee D.S."/>
            <person name="Han D.M."/>
            <person name="Baek J.H."/>
            <person name="Choi D.G."/>
            <person name="Jeon J.H."/>
            <person name="Jeon C.O."/>
        </authorList>
    </citation>
    <scope>NUCLEOTIDE SEQUENCE [LARGE SCALE GENOMIC DNA]</scope>
    <source>
        <strain evidence="2">GPA1</strain>
    </source>
</reference>
<organism evidence="1 2">
    <name type="scientific">Chitinophaga pollutisoli</name>
    <dbReference type="NCBI Taxonomy" id="3133966"/>
    <lineage>
        <taxon>Bacteria</taxon>
        <taxon>Pseudomonadati</taxon>
        <taxon>Bacteroidota</taxon>
        <taxon>Chitinophagia</taxon>
        <taxon>Chitinophagales</taxon>
        <taxon>Chitinophagaceae</taxon>
        <taxon>Chitinophaga</taxon>
    </lineage>
</organism>
<name>A0ABZ2YVI0_9BACT</name>
<accession>A0ABZ2YVI0</accession>
<proteinExistence type="predicted"/>
<dbReference type="EMBL" id="CP149822">
    <property type="protein sequence ID" value="WZN43824.1"/>
    <property type="molecule type" value="Genomic_DNA"/>
</dbReference>
<protein>
    <submittedName>
        <fullName evidence="1">Uncharacterized protein</fullName>
    </submittedName>
</protein>
<keyword evidence="2" id="KW-1185">Reference proteome</keyword>
<dbReference type="Gene3D" id="1.25.40.390">
    <property type="match status" value="1"/>
</dbReference>
<evidence type="ECO:0000313" key="2">
    <source>
        <dbReference type="Proteomes" id="UP001485459"/>
    </source>
</evidence>
<evidence type="ECO:0000313" key="1">
    <source>
        <dbReference type="EMBL" id="WZN43824.1"/>
    </source>
</evidence>
<dbReference type="Proteomes" id="UP001485459">
    <property type="component" value="Chromosome"/>
</dbReference>
<dbReference type="RefSeq" id="WP_341838619.1">
    <property type="nucleotide sequence ID" value="NZ_CP149822.1"/>
</dbReference>
<gene>
    <name evidence="1" type="ORF">WJU16_12400</name>
</gene>